<evidence type="ECO:0000256" key="4">
    <source>
        <dbReference type="ARBA" id="ARBA00011881"/>
    </source>
</evidence>
<dbReference type="CDD" id="cd05822">
    <property type="entry name" value="TLP_HIUase"/>
    <property type="match status" value="1"/>
</dbReference>
<dbReference type="InterPro" id="IPR000895">
    <property type="entry name" value="Transthyretin/HIU_hydrolase"/>
</dbReference>
<dbReference type="RefSeq" id="WP_380049444.1">
    <property type="nucleotide sequence ID" value="NZ_JBHLTC010000023.1"/>
</dbReference>
<feature type="domain" description="Transthyretin/hydroxyisourate hydrolase" evidence="8">
    <location>
        <begin position="4"/>
        <end position="105"/>
    </location>
</feature>
<sequence>MSTISTHVLDTGLGRPASGVPVRLSREGLEIGAGTTNEDGRATDLTSGELQPGTYQLWFDVAAYAASSGQDIFFPEVTVTFTITGEQHYHVPLLLSPFAFSTYRGS</sequence>
<dbReference type="PANTHER" id="PTHR10395:SF7">
    <property type="entry name" value="5-HYDROXYISOURATE HYDROLASE"/>
    <property type="match status" value="1"/>
</dbReference>
<evidence type="ECO:0000259" key="8">
    <source>
        <dbReference type="Pfam" id="PF00576"/>
    </source>
</evidence>
<protein>
    <recommendedName>
        <fullName evidence="7">5-hydroxyisourate hydrolase</fullName>
        <shortName evidence="7">HIU hydrolase</shortName>
        <shortName evidence="7">HIUHase</shortName>
        <ecNumber evidence="7">3.5.2.17</ecNumber>
    </recommendedName>
</protein>
<dbReference type="InterPro" id="IPR023418">
    <property type="entry name" value="Thyroxine_BS"/>
</dbReference>
<dbReference type="SUPFAM" id="SSF49472">
    <property type="entry name" value="Transthyretin (synonym: prealbumin)"/>
    <property type="match status" value="1"/>
</dbReference>
<organism evidence="9 10">
    <name type="scientific">Kribbella deserti</name>
    <dbReference type="NCBI Taxonomy" id="1926257"/>
    <lineage>
        <taxon>Bacteria</taxon>
        <taxon>Bacillati</taxon>
        <taxon>Actinomycetota</taxon>
        <taxon>Actinomycetes</taxon>
        <taxon>Propionibacteriales</taxon>
        <taxon>Kribbellaceae</taxon>
        <taxon>Kribbella</taxon>
    </lineage>
</organism>
<dbReference type="InterPro" id="IPR036817">
    <property type="entry name" value="Transthyretin/HIU_hydrolase_sf"/>
</dbReference>
<dbReference type="InterPro" id="IPR023416">
    <property type="entry name" value="Transthyretin/HIU_hydrolase_d"/>
</dbReference>
<reference evidence="9 10" key="1">
    <citation type="submission" date="2024-09" db="EMBL/GenBank/DDBJ databases">
        <authorList>
            <person name="Sun Q."/>
            <person name="Mori K."/>
        </authorList>
    </citation>
    <scope>NUCLEOTIDE SEQUENCE [LARGE SCALE GENOMIC DNA]</scope>
    <source>
        <strain evidence="9 10">CGMCC 1.15906</strain>
    </source>
</reference>
<comment type="caution">
    <text evidence="9">The sequence shown here is derived from an EMBL/GenBank/DDBJ whole genome shotgun (WGS) entry which is preliminary data.</text>
</comment>
<dbReference type="NCBIfam" id="TIGR02962">
    <property type="entry name" value="hdxy_isourate"/>
    <property type="match status" value="1"/>
</dbReference>
<dbReference type="Pfam" id="PF00576">
    <property type="entry name" value="Transthyretin"/>
    <property type="match status" value="1"/>
</dbReference>
<dbReference type="Proteomes" id="UP001589890">
    <property type="component" value="Unassembled WGS sequence"/>
</dbReference>
<evidence type="ECO:0000313" key="10">
    <source>
        <dbReference type="Proteomes" id="UP001589890"/>
    </source>
</evidence>
<proteinExistence type="inferred from homology"/>
<evidence type="ECO:0000256" key="1">
    <source>
        <dbReference type="ARBA" id="ARBA00001043"/>
    </source>
</evidence>
<keyword evidence="6 7" id="KW-0378">Hydrolase</keyword>
<gene>
    <name evidence="9" type="primary">uraH</name>
    <name evidence="9" type="ORF">ACFFGN_19215</name>
</gene>
<keyword evidence="5 7" id="KW-0659">Purine metabolism</keyword>
<accession>A0ABV6QNJ3</accession>
<dbReference type="PROSITE" id="PS00768">
    <property type="entry name" value="TRANSTHYRETIN_1"/>
    <property type="match status" value="1"/>
</dbReference>
<evidence type="ECO:0000256" key="3">
    <source>
        <dbReference type="ARBA" id="ARBA00009850"/>
    </source>
</evidence>
<evidence type="ECO:0000256" key="7">
    <source>
        <dbReference type="RuleBase" id="RU361270"/>
    </source>
</evidence>
<keyword evidence="10" id="KW-1185">Reference proteome</keyword>
<comment type="subunit">
    <text evidence="4 7">Homotetramer.</text>
</comment>
<evidence type="ECO:0000256" key="5">
    <source>
        <dbReference type="ARBA" id="ARBA00022631"/>
    </source>
</evidence>
<dbReference type="PRINTS" id="PR00189">
    <property type="entry name" value="TRNSTHYRETIN"/>
</dbReference>
<evidence type="ECO:0000313" key="9">
    <source>
        <dbReference type="EMBL" id="MFC0626217.1"/>
    </source>
</evidence>
<dbReference type="EMBL" id="JBHLTC010000023">
    <property type="protein sequence ID" value="MFC0626217.1"/>
    <property type="molecule type" value="Genomic_DNA"/>
</dbReference>
<dbReference type="InterPro" id="IPR014306">
    <property type="entry name" value="Hydroxyisourate_hydrolase"/>
</dbReference>
<dbReference type="EC" id="3.5.2.17" evidence="7"/>
<comment type="function">
    <text evidence="2">Catalyzes the hydrolysis of 5-hydroxyisourate (HIU) to 2-oxo-4-hydroxy-4-carboxy-5-ureidoimidazoline (OHCU).</text>
</comment>
<comment type="catalytic activity">
    <reaction evidence="1 7">
        <text>5-hydroxyisourate + H2O = 5-hydroxy-2-oxo-4-ureido-2,5-dihydro-1H-imidazole-5-carboxylate + H(+)</text>
        <dbReference type="Rhea" id="RHEA:23736"/>
        <dbReference type="ChEBI" id="CHEBI:15377"/>
        <dbReference type="ChEBI" id="CHEBI:15378"/>
        <dbReference type="ChEBI" id="CHEBI:18072"/>
        <dbReference type="ChEBI" id="CHEBI:58639"/>
        <dbReference type="EC" id="3.5.2.17"/>
    </reaction>
</comment>
<evidence type="ECO:0000256" key="6">
    <source>
        <dbReference type="ARBA" id="ARBA00022801"/>
    </source>
</evidence>
<dbReference type="PANTHER" id="PTHR10395">
    <property type="entry name" value="URICASE AND TRANSTHYRETIN-RELATED"/>
    <property type="match status" value="1"/>
</dbReference>
<evidence type="ECO:0000256" key="2">
    <source>
        <dbReference type="ARBA" id="ARBA00002704"/>
    </source>
</evidence>
<dbReference type="Gene3D" id="2.60.40.180">
    <property type="entry name" value="Transthyretin/hydroxyisourate hydrolase domain"/>
    <property type="match status" value="1"/>
</dbReference>
<dbReference type="GO" id="GO:0033971">
    <property type="term" value="F:hydroxyisourate hydrolase activity"/>
    <property type="evidence" value="ECO:0007669"/>
    <property type="project" value="UniProtKB-EC"/>
</dbReference>
<name>A0ABV6QNJ3_9ACTN</name>
<comment type="similarity">
    <text evidence="3 7">Belongs to the transthyretin family. 5-hydroxyisourate hydrolase subfamily.</text>
</comment>